<name>A0ABV5S190_9ACTN</name>
<keyword evidence="2" id="KW-1185">Reference proteome</keyword>
<evidence type="ECO:0000313" key="2">
    <source>
        <dbReference type="Proteomes" id="UP001589532"/>
    </source>
</evidence>
<reference evidence="1 2" key="1">
    <citation type="submission" date="2024-09" db="EMBL/GenBank/DDBJ databases">
        <authorList>
            <person name="Sun Q."/>
            <person name="Mori K."/>
        </authorList>
    </citation>
    <scope>NUCLEOTIDE SEQUENCE [LARGE SCALE GENOMIC DNA]</scope>
    <source>
        <strain evidence="1 2">JCM 3143</strain>
    </source>
</reference>
<dbReference type="EMBL" id="JBHMBW010000016">
    <property type="protein sequence ID" value="MFB9625447.1"/>
    <property type="molecule type" value="Genomic_DNA"/>
</dbReference>
<evidence type="ECO:0000313" key="1">
    <source>
        <dbReference type="EMBL" id="MFB9625447.1"/>
    </source>
</evidence>
<comment type="caution">
    <text evidence="1">The sequence shown here is derived from an EMBL/GenBank/DDBJ whole genome shotgun (WGS) entry which is preliminary data.</text>
</comment>
<dbReference type="Proteomes" id="UP001589532">
    <property type="component" value="Unassembled WGS sequence"/>
</dbReference>
<organism evidence="1 2">
    <name type="scientific">Nonomuraea helvata</name>
    <dbReference type="NCBI Taxonomy" id="37484"/>
    <lineage>
        <taxon>Bacteria</taxon>
        <taxon>Bacillati</taxon>
        <taxon>Actinomycetota</taxon>
        <taxon>Actinomycetes</taxon>
        <taxon>Streptosporangiales</taxon>
        <taxon>Streptosporangiaceae</taxon>
        <taxon>Nonomuraea</taxon>
    </lineage>
</organism>
<protein>
    <recommendedName>
        <fullName evidence="3">DUF1877 family protein</fullName>
    </recommendedName>
</protein>
<proteinExistence type="predicted"/>
<dbReference type="RefSeq" id="WP_344987938.1">
    <property type="nucleotide sequence ID" value="NZ_BAAAXV010000002.1"/>
</dbReference>
<evidence type="ECO:0008006" key="3">
    <source>
        <dbReference type="Google" id="ProtNLM"/>
    </source>
</evidence>
<accession>A0ABV5S190</accession>
<sequence length="241" mass="26405">MGADAVGLIVDWEPVVAACASAGSMGFGWRDPDGGDLRLRPWRVRKLVDAAFAGTACAFSWDEQGALWVRPRGAHVLRCDERGEVRAEPRKSGKPVDLKLGGIPGVDRRRMPGPGMPLVEAGWYYRQFRESLPDAIRQPADALVALLYPESLGAPTRHDDLSVDASVPLAAPVVYGLRPATVLRAVRHGADISWAALRDAMEKTAEEFDAFERFETAMTWQTRWLTEAGDRGRGVIALIML</sequence>
<gene>
    <name evidence="1" type="ORF">ACFFSA_20365</name>
</gene>